<dbReference type="GO" id="GO:0003677">
    <property type="term" value="F:DNA binding"/>
    <property type="evidence" value="ECO:0007669"/>
    <property type="project" value="InterPro"/>
</dbReference>
<dbReference type="Pfam" id="PF07460">
    <property type="entry name" value="NUMOD3"/>
    <property type="match status" value="2"/>
</dbReference>
<dbReference type="InterPro" id="IPR000305">
    <property type="entry name" value="GIY-YIG_endonuc"/>
</dbReference>
<dbReference type="SUPFAM" id="SSF82771">
    <property type="entry name" value="GIY-YIG endonuclease"/>
    <property type="match status" value="1"/>
</dbReference>
<dbReference type="RefSeq" id="XP_007335862.1">
    <property type="nucleotide sequence ID" value="XM_007335800.1"/>
</dbReference>
<keyword evidence="7" id="KW-1185">Reference proteome</keyword>
<reference evidence="7" key="1">
    <citation type="journal article" date="2012" name="Proc. Natl. Acad. Sci. U.S.A.">
        <title>Genome sequence of the button mushroom Agaricus bisporus reveals mechanisms governing adaptation to a humic-rich ecological niche.</title>
        <authorList>
            <person name="Morin E."/>
            <person name="Kohler A."/>
            <person name="Baker A.R."/>
            <person name="Foulongne-Oriol M."/>
            <person name="Lombard V."/>
            <person name="Nagy L.G."/>
            <person name="Ohm R.A."/>
            <person name="Patyshakuliyeva A."/>
            <person name="Brun A."/>
            <person name="Aerts A.L."/>
            <person name="Bailey A.M."/>
            <person name="Billette C."/>
            <person name="Coutinho P.M."/>
            <person name="Deakin G."/>
            <person name="Doddapaneni H."/>
            <person name="Floudas D."/>
            <person name="Grimwood J."/>
            <person name="Hilden K."/>
            <person name="Kuees U."/>
            <person name="LaButti K.M."/>
            <person name="Lapidus A."/>
            <person name="Lindquist E.A."/>
            <person name="Lucas S.M."/>
            <person name="Murat C."/>
            <person name="Riley R.W."/>
            <person name="Salamov A.A."/>
            <person name="Schmutz J."/>
            <person name="Subramanian V."/>
            <person name="Woesten H.A.B."/>
            <person name="Xu J."/>
            <person name="Eastwood D.C."/>
            <person name="Foster G.D."/>
            <person name="Sonnenberg A.S."/>
            <person name="Cullen D."/>
            <person name="de Vries R.P."/>
            <person name="Lundell T."/>
            <person name="Hibbett D.S."/>
            <person name="Henrissat B."/>
            <person name="Burton K.S."/>
            <person name="Kerrigan R.W."/>
            <person name="Challen M.P."/>
            <person name="Grigoriev I.V."/>
            <person name="Martin F."/>
        </authorList>
    </citation>
    <scope>NUCLEOTIDE SEQUENCE [LARGE SCALE GENOMIC DNA]</scope>
    <source>
        <strain evidence="7">JB137-S8 / ATCC MYA-4627 / FGSC 10392</strain>
    </source>
</reference>
<dbReference type="InterPro" id="IPR003647">
    <property type="entry name" value="Intron_nuc_1_rpt"/>
</dbReference>
<dbReference type="STRING" id="597362.K5VGN3"/>
<evidence type="ECO:0000256" key="4">
    <source>
        <dbReference type="ARBA" id="ARBA00022801"/>
    </source>
</evidence>
<keyword evidence="4" id="KW-0378">Hydrolase</keyword>
<dbReference type="GO" id="GO:0004519">
    <property type="term" value="F:endonuclease activity"/>
    <property type="evidence" value="ECO:0007669"/>
    <property type="project" value="UniProtKB-KW"/>
</dbReference>
<dbReference type="Gene3D" id="3.40.1440.10">
    <property type="entry name" value="GIY-YIG endonuclease"/>
    <property type="match status" value="1"/>
</dbReference>
<evidence type="ECO:0000256" key="2">
    <source>
        <dbReference type="ARBA" id="ARBA00022722"/>
    </source>
</evidence>
<comment type="similarity">
    <text evidence="1">To endonucleases of group I introns of fungi and phage.</text>
</comment>
<evidence type="ECO:0000256" key="3">
    <source>
        <dbReference type="ARBA" id="ARBA00022759"/>
    </source>
</evidence>
<organism evidence="6 7">
    <name type="scientific">Agaricus bisporus var. burnettii (strain JB137-S8 / ATCC MYA-4627 / FGSC 10392)</name>
    <name type="common">White button mushroom</name>
    <dbReference type="NCBI Taxonomy" id="597362"/>
    <lineage>
        <taxon>Eukaryota</taxon>
        <taxon>Fungi</taxon>
        <taxon>Dikarya</taxon>
        <taxon>Basidiomycota</taxon>
        <taxon>Agaricomycotina</taxon>
        <taxon>Agaricomycetes</taxon>
        <taxon>Agaricomycetidae</taxon>
        <taxon>Agaricales</taxon>
        <taxon>Agaricineae</taxon>
        <taxon>Agaricaceae</taxon>
        <taxon>Agaricus</taxon>
    </lineage>
</organism>
<dbReference type="InterPro" id="IPR006350">
    <property type="entry name" value="Intron_endoG1"/>
</dbReference>
<dbReference type="Proteomes" id="UP000008493">
    <property type="component" value="Unassembled WGS sequence"/>
</dbReference>
<dbReference type="InterPro" id="IPR035901">
    <property type="entry name" value="GIY-YIG_endonuc_sf"/>
</dbReference>
<dbReference type="SMART" id="SM00496">
    <property type="entry name" value="IENR2"/>
    <property type="match status" value="4"/>
</dbReference>
<dbReference type="GO" id="GO:0016787">
    <property type="term" value="F:hydrolase activity"/>
    <property type="evidence" value="ECO:0007669"/>
    <property type="project" value="UniProtKB-KW"/>
</dbReference>
<evidence type="ECO:0000313" key="7">
    <source>
        <dbReference type="Proteomes" id="UP000008493"/>
    </source>
</evidence>
<dbReference type="KEGG" id="abp:AGABI1DRAFT49803"/>
<evidence type="ECO:0000259" key="5">
    <source>
        <dbReference type="PROSITE" id="PS50164"/>
    </source>
</evidence>
<dbReference type="HOGENOM" id="CLU_063898_0_0_1"/>
<dbReference type="SMART" id="SM00497">
    <property type="entry name" value="IENR1"/>
    <property type="match status" value="1"/>
</dbReference>
<proteinExistence type="predicted"/>
<accession>K5VGN3</accession>
<sequence>MVPIQKCSKFNIISQMSVRTYTTLSNSSSVQAENINFIKKYVNAYKNRKEIYTENHGKSGIYMLTNELTKDMYIGQSSDLAIRFKNYFCLSYIKSRKSLIISRALIKYGYLNFSVTILEYCDKSVLTLREQYYLDKLNPKYNILKFAGSSLNHKHSEETKRRISKALKGVYVKEKSLLFGRFHTEETKYLMSLKKAKENNPLFGKIHTEETKKLMRQAALGRKHSDETLLKMSIVRGNPLNIYEKCSDEGFKLIGSFVSTRRAANFLEISHSTVRRYMNSGEIFKDRYKFSTK</sequence>
<dbReference type="OMA" id="FHTEETK"/>
<dbReference type="PROSITE" id="PS50164">
    <property type="entry name" value="GIY_YIG"/>
    <property type="match status" value="1"/>
</dbReference>
<name>K5VGN3_AGABU</name>
<dbReference type="GeneID" id="18829892"/>
<dbReference type="EMBL" id="JH972611">
    <property type="protein sequence ID" value="EKM73499.1"/>
    <property type="molecule type" value="Genomic_DNA"/>
</dbReference>
<dbReference type="eggNOG" id="ENOG502SFCG">
    <property type="taxonomic scope" value="Eukaryota"/>
</dbReference>
<dbReference type="AlphaFoldDB" id="K5VGN3"/>
<keyword evidence="3" id="KW-0255">Endonuclease</keyword>
<keyword evidence="2" id="KW-0540">Nuclease</keyword>
<dbReference type="Pfam" id="PF07453">
    <property type="entry name" value="NUMOD1"/>
    <property type="match status" value="1"/>
</dbReference>
<dbReference type="CDD" id="cd10445">
    <property type="entry name" value="GIY-YIG_bI1_like"/>
    <property type="match status" value="1"/>
</dbReference>
<dbReference type="InterPro" id="IPR010896">
    <property type="entry name" value="NUMOD1"/>
</dbReference>
<dbReference type="InterPro" id="IPR003611">
    <property type="entry name" value="NUMOD3"/>
</dbReference>
<dbReference type="OrthoDB" id="5276050at2759"/>
<evidence type="ECO:0000313" key="6">
    <source>
        <dbReference type="EMBL" id="EKM73499.1"/>
    </source>
</evidence>
<dbReference type="NCBIfam" id="TIGR01453">
    <property type="entry name" value="grpIintron_endo"/>
    <property type="match status" value="1"/>
</dbReference>
<evidence type="ECO:0000256" key="1">
    <source>
        <dbReference type="ARBA" id="ARBA00010045"/>
    </source>
</evidence>
<dbReference type="Pfam" id="PF01541">
    <property type="entry name" value="GIY-YIG"/>
    <property type="match status" value="1"/>
</dbReference>
<feature type="domain" description="GIY-YIG" evidence="5">
    <location>
        <begin position="57"/>
        <end position="143"/>
    </location>
</feature>
<dbReference type="InParanoid" id="K5VGN3"/>
<protein>
    <recommendedName>
        <fullName evidence="5">GIY-YIG domain-containing protein</fullName>
    </recommendedName>
</protein>
<dbReference type="SMART" id="SM00465">
    <property type="entry name" value="GIYc"/>
    <property type="match status" value="1"/>
</dbReference>
<dbReference type="SUPFAM" id="SSF64496">
    <property type="entry name" value="DNA-binding domain of intron-encoded endonucleases"/>
    <property type="match status" value="2"/>
</dbReference>
<gene>
    <name evidence="6" type="ORF">AGABI1DRAFT_49803</name>
</gene>